<dbReference type="KEGG" id="pavi:110746898"/>
<organism evidence="1 2">
    <name type="scientific">Prunus avium</name>
    <name type="common">Cherry</name>
    <name type="synonym">Cerasus avium</name>
    <dbReference type="NCBI Taxonomy" id="42229"/>
    <lineage>
        <taxon>Eukaryota</taxon>
        <taxon>Viridiplantae</taxon>
        <taxon>Streptophyta</taxon>
        <taxon>Embryophyta</taxon>
        <taxon>Tracheophyta</taxon>
        <taxon>Spermatophyta</taxon>
        <taxon>Magnoliopsida</taxon>
        <taxon>eudicotyledons</taxon>
        <taxon>Gunneridae</taxon>
        <taxon>Pentapetalae</taxon>
        <taxon>rosids</taxon>
        <taxon>fabids</taxon>
        <taxon>Rosales</taxon>
        <taxon>Rosaceae</taxon>
        <taxon>Amygdaloideae</taxon>
        <taxon>Amygdaleae</taxon>
        <taxon>Prunus</taxon>
    </lineage>
</organism>
<dbReference type="Proteomes" id="UP000515124">
    <property type="component" value="Unplaced"/>
</dbReference>
<sequence length="102" mass="11901">MNGRRGDAQRVEKWERVVGRDQRLHSCYILSGRSCRCSSEAFYCREYRRRLQKSLVYQCNFSASVFGLRDKTTQSTQSTVDTSGRTTISMYFRKNHNKNSGT</sequence>
<accession>A0A6P5RD38</accession>
<keyword evidence="1" id="KW-1185">Reference proteome</keyword>
<dbReference type="RefSeq" id="XP_021802820.1">
    <property type="nucleotide sequence ID" value="XM_021947128.1"/>
</dbReference>
<proteinExistence type="predicted"/>
<evidence type="ECO:0000313" key="2">
    <source>
        <dbReference type="RefSeq" id="XP_021802820.1"/>
    </source>
</evidence>
<name>A0A6P5RD38_PRUAV</name>
<reference evidence="2" key="1">
    <citation type="submission" date="2025-08" db="UniProtKB">
        <authorList>
            <consortium name="RefSeq"/>
        </authorList>
    </citation>
    <scope>IDENTIFICATION</scope>
</reference>
<protein>
    <submittedName>
        <fullName evidence="2">Uncharacterized protein LOC110746898</fullName>
    </submittedName>
</protein>
<evidence type="ECO:0000313" key="1">
    <source>
        <dbReference type="Proteomes" id="UP000515124"/>
    </source>
</evidence>
<gene>
    <name evidence="2" type="primary">LOC110746898</name>
</gene>
<dbReference type="AlphaFoldDB" id="A0A6P5RD38"/>
<dbReference type="GeneID" id="110746898"/>